<dbReference type="Gene3D" id="1.20.1280.50">
    <property type="match status" value="1"/>
</dbReference>
<gene>
    <name evidence="2" type="ORF">AC579_9978</name>
</gene>
<dbReference type="EMBL" id="LFZO01000316">
    <property type="protein sequence ID" value="KXT09675.1"/>
    <property type="molecule type" value="Genomic_DNA"/>
</dbReference>
<dbReference type="AlphaFoldDB" id="A0A139I4Z5"/>
<dbReference type="InterPro" id="IPR001810">
    <property type="entry name" value="F-box_dom"/>
</dbReference>
<dbReference type="SUPFAM" id="SSF81383">
    <property type="entry name" value="F-box domain"/>
    <property type="match status" value="1"/>
</dbReference>
<accession>A0A139I4Z5</accession>
<dbReference type="Proteomes" id="UP000073492">
    <property type="component" value="Unassembled WGS sequence"/>
</dbReference>
<comment type="caution">
    <text evidence="2">The sequence shown here is derived from an EMBL/GenBank/DDBJ whole genome shotgun (WGS) entry which is preliminary data.</text>
</comment>
<dbReference type="InterPro" id="IPR036047">
    <property type="entry name" value="F-box-like_dom_sf"/>
</dbReference>
<dbReference type="PROSITE" id="PS50181">
    <property type="entry name" value="FBOX"/>
    <property type="match status" value="1"/>
</dbReference>
<evidence type="ECO:0000313" key="3">
    <source>
        <dbReference type="Proteomes" id="UP000073492"/>
    </source>
</evidence>
<reference evidence="2 3" key="1">
    <citation type="submission" date="2015-07" db="EMBL/GenBank/DDBJ databases">
        <title>Comparative genomics of the Sigatoka disease complex on banana suggests a link between parallel evolutionary changes in Pseudocercospora fijiensis and Pseudocercospora eumusae and increased virulence on the banana host.</title>
        <authorList>
            <person name="Chang T.-C."/>
            <person name="Salvucci A."/>
            <person name="Crous P.W."/>
            <person name="Stergiopoulos I."/>
        </authorList>
    </citation>
    <scope>NUCLEOTIDE SEQUENCE [LARGE SCALE GENOMIC DNA]</scope>
    <source>
        <strain evidence="2 3">CBS 116634</strain>
    </source>
</reference>
<dbReference type="OrthoDB" id="3638396at2759"/>
<proteinExistence type="predicted"/>
<organism evidence="2 3">
    <name type="scientific">Pseudocercospora musae</name>
    <dbReference type="NCBI Taxonomy" id="113226"/>
    <lineage>
        <taxon>Eukaryota</taxon>
        <taxon>Fungi</taxon>
        <taxon>Dikarya</taxon>
        <taxon>Ascomycota</taxon>
        <taxon>Pezizomycotina</taxon>
        <taxon>Dothideomycetes</taxon>
        <taxon>Dothideomycetidae</taxon>
        <taxon>Mycosphaerellales</taxon>
        <taxon>Mycosphaerellaceae</taxon>
        <taxon>Pseudocercospora</taxon>
    </lineage>
</organism>
<name>A0A139I4Z5_9PEZI</name>
<protein>
    <recommendedName>
        <fullName evidence="1">F-box domain-containing protein</fullName>
    </recommendedName>
</protein>
<sequence length="310" mass="35127">MATSLDALPAEIQLAVLSWLPAKDIQKCRRINQYFQQLIDLIENQQLCVGPSISRSLDRLKQLTDKYCDYPLGTTAEDGTPTAFLDALVAFLRLRGIVIPSSDHKNRKGVSLFSDRLSRFSRHWVYRLTGEVVRQRDGSSEAHSSSQLVAEMAQRLLDYHMFHNDQELEADLRNLLIAASQDGLKILGLREPKDMLRWLDIIAAEPGVFSEIPTLPGEQYSRTSAMTWGIVPRAARLSDQELAHELNKRAKALNMPQMGETSPFKYMVHTTWARDHVQAAVSAKVDNIVRAAVLEEMFLLEKPKAQPDWF</sequence>
<evidence type="ECO:0000313" key="2">
    <source>
        <dbReference type="EMBL" id="KXT09675.1"/>
    </source>
</evidence>
<feature type="domain" description="F-box" evidence="1">
    <location>
        <begin position="2"/>
        <end position="40"/>
    </location>
</feature>
<keyword evidence="3" id="KW-1185">Reference proteome</keyword>
<evidence type="ECO:0000259" key="1">
    <source>
        <dbReference type="PROSITE" id="PS50181"/>
    </source>
</evidence>